<dbReference type="Proteomes" id="UP000002412">
    <property type="component" value="Plasmid p_153kb"/>
</dbReference>
<protein>
    <submittedName>
        <fullName evidence="1">Uncharacterized protein</fullName>
    </submittedName>
</protein>
<dbReference type="KEGG" id="ypi:YpsIP31758_B0085"/>
<name>A0A0U1QTK9_YERP3</name>
<evidence type="ECO:0000313" key="2">
    <source>
        <dbReference type="Proteomes" id="UP000002412"/>
    </source>
</evidence>
<dbReference type="RefSeq" id="WP_011988562.1">
    <property type="nucleotide sequence ID" value="NC_009705.1"/>
</dbReference>
<sequence>MNSHTHCTFIIPCSLMQANSAKYALNLIKRIAMNSQFLKELRVRETSISNQIVKELLSNEGRFSENQLENADQIRRYCLGFNFMSEVINTDKVTGLMLRFSDSDSTGSLYAFSPLNAALFTQAVLSVCGLDHCVEIIYHQLSCNQDLKAGCFTVDKNELDHLSLTELLNSAGVERQFDHYIISLASQNNLLRSSILYRCSKNSDPTRFLSHAIKKHAFFDSTIKSFADSVNFKENISMKKLCIFDYKILGKYIPTIH</sequence>
<dbReference type="HOGENOM" id="CLU_1081642_0_0_6"/>
<geneLocation type="plasmid" evidence="2">
    <name>plasmid_153kb</name>
</geneLocation>
<dbReference type="AlphaFoldDB" id="A0A0U1QTK9"/>
<proteinExistence type="predicted"/>
<evidence type="ECO:0000313" key="1">
    <source>
        <dbReference type="EMBL" id="ABS45718.1"/>
    </source>
</evidence>
<reference evidence="1 2" key="1">
    <citation type="journal article" date="2007" name="PLoS Genet.">
        <title>The complete genome sequence of Yersinia pseudotuberculosis IP31758, the causative agent of Far East scarlet-like fever.</title>
        <authorList>
            <person name="Eppinger M."/>
            <person name="Rosovitz M.J."/>
            <person name="Fricke W.F."/>
            <person name="Rasko D.A."/>
            <person name="Kokorina G."/>
            <person name="Fayolle C."/>
            <person name="Lindler L.E."/>
            <person name="Carniel E."/>
            <person name="Ravel J."/>
        </authorList>
    </citation>
    <scope>NUCLEOTIDE SEQUENCE [LARGE SCALE GENOMIC DNA]</scope>
    <source>
        <strain evidence="1 2">IP 31758</strain>
        <plasmid evidence="2">Plasmid plasmid_153kb</plasmid>
    </source>
</reference>
<keyword evidence="1" id="KW-0614">Plasmid</keyword>
<organism evidence="1 2">
    <name type="scientific">Yersinia pseudotuberculosis serotype O:1b (strain IP 31758)</name>
    <dbReference type="NCBI Taxonomy" id="349747"/>
    <lineage>
        <taxon>Bacteria</taxon>
        <taxon>Pseudomonadati</taxon>
        <taxon>Pseudomonadota</taxon>
        <taxon>Gammaproteobacteria</taxon>
        <taxon>Enterobacterales</taxon>
        <taxon>Yersiniaceae</taxon>
        <taxon>Yersinia</taxon>
    </lineage>
</organism>
<dbReference type="EMBL" id="CP000719">
    <property type="protein sequence ID" value="ABS45718.1"/>
    <property type="molecule type" value="Genomic_DNA"/>
</dbReference>
<accession>A0A0U1QTK9</accession>
<gene>
    <name evidence="1" type="ordered locus">YpsIP31758_B0085</name>
</gene>